<evidence type="ECO:0000256" key="14">
    <source>
        <dbReference type="ARBA" id="ARBA00049494"/>
    </source>
</evidence>
<comment type="catalytic activity">
    <reaction evidence="14 15">
        <text>FMN + ATP + H(+) = FAD + diphosphate</text>
        <dbReference type="Rhea" id="RHEA:17237"/>
        <dbReference type="ChEBI" id="CHEBI:15378"/>
        <dbReference type="ChEBI" id="CHEBI:30616"/>
        <dbReference type="ChEBI" id="CHEBI:33019"/>
        <dbReference type="ChEBI" id="CHEBI:57692"/>
        <dbReference type="ChEBI" id="CHEBI:58210"/>
        <dbReference type="EC" id="2.7.7.2"/>
    </reaction>
</comment>
<dbReference type="Proteomes" id="UP000004221">
    <property type="component" value="Unassembled WGS sequence"/>
</dbReference>
<name>I4EEE8_9BACT</name>
<evidence type="ECO:0000256" key="4">
    <source>
        <dbReference type="ARBA" id="ARBA00022630"/>
    </source>
</evidence>
<keyword evidence="5 15" id="KW-0288">FMN</keyword>
<keyword evidence="18" id="KW-1185">Reference proteome</keyword>
<dbReference type="InterPro" id="IPR014729">
    <property type="entry name" value="Rossmann-like_a/b/a_fold"/>
</dbReference>
<dbReference type="InterPro" id="IPR002606">
    <property type="entry name" value="Riboflavin_kinase_bac"/>
</dbReference>
<dbReference type="PIRSF" id="PIRSF004491">
    <property type="entry name" value="FAD_Synth"/>
    <property type="match status" value="1"/>
</dbReference>
<evidence type="ECO:0000256" key="7">
    <source>
        <dbReference type="ARBA" id="ARBA00022695"/>
    </source>
</evidence>
<keyword evidence="10 15" id="KW-0274">FAD</keyword>
<dbReference type="InterPro" id="IPR015864">
    <property type="entry name" value="FAD_synthase"/>
</dbReference>
<dbReference type="CDD" id="cd02064">
    <property type="entry name" value="FAD_synthetase_N"/>
    <property type="match status" value="1"/>
</dbReference>
<dbReference type="GO" id="GO:0005524">
    <property type="term" value="F:ATP binding"/>
    <property type="evidence" value="ECO:0007669"/>
    <property type="project" value="UniProtKB-UniRule"/>
</dbReference>
<dbReference type="EC" id="2.7.7.2" evidence="15"/>
<dbReference type="GO" id="GO:0009231">
    <property type="term" value="P:riboflavin biosynthetic process"/>
    <property type="evidence" value="ECO:0007669"/>
    <property type="project" value="InterPro"/>
</dbReference>
<dbReference type="PANTHER" id="PTHR22749">
    <property type="entry name" value="RIBOFLAVIN KINASE/FMN ADENYLYLTRANSFERASE"/>
    <property type="match status" value="1"/>
</dbReference>
<evidence type="ECO:0000256" key="15">
    <source>
        <dbReference type="PIRNR" id="PIRNR004491"/>
    </source>
</evidence>
<reference evidence="17 18" key="1">
    <citation type="journal article" date="2012" name="ISME J.">
        <title>Nitrification expanded: discovery, physiology and genomics of a nitrite-oxidizing bacterium from the phylum Chloroflexi.</title>
        <authorList>
            <person name="Sorokin D.Y."/>
            <person name="Lucker S."/>
            <person name="Vejmelkova D."/>
            <person name="Kostrikina N.A."/>
            <person name="Kleerebezem R."/>
            <person name="Rijpstra W.I."/>
            <person name="Damste J.S."/>
            <person name="Le Paslier D."/>
            <person name="Muyzer G."/>
            <person name="Wagner M."/>
            <person name="van Loosdrecht M.C."/>
            <person name="Daims H."/>
        </authorList>
    </citation>
    <scope>NUCLEOTIDE SEQUENCE [LARGE SCALE GENOMIC DNA]</scope>
    <source>
        <strain evidence="18">none</strain>
    </source>
</reference>
<keyword evidence="7 15" id="KW-0548">Nucleotidyltransferase</keyword>
<dbReference type="PANTHER" id="PTHR22749:SF6">
    <property type="entry name" value="RIBOFLAVIN KINASE"/>
    <property type="match status" value="1"/>
</dbReference>
<dbReference type="GO" id="GO:0006747">
    <property type="term" value="P:FAD biosynthetic process"/>
    <property type="evidence" value="ECO:0007669"/>
    <property type="project" value="UniProtKB-UniRule"/>
</dbReference>
<evidence type="ECO:0000259" key="16">
    <source>
        <dbReference type="SMART" id="SM00904"/>
    </source>
</evidence>
<keyword evidence="12" id="KW-0511">Multifunctional enzyme</keyword>
<evidence type="ECO:0000256" key="9">
    <source>
        <dbReference type="ARBA" id="ARBA00022777"/>
    </source>
</evidence>
<evidence type="ECO:0000256" key="8">
    <source>
        <dbReference type="ARBA" id="ARBA00022741"/>
    </source>
</evidence>
<evidence type="ECO:0000256" key="5">
    <source>
        <dbReference type="ARBA" id="ARBA00022643"/>
    </source>
</evidence>
<dbReference type="OrthoDB" id="9803667at2"/>
<dbReference type="Gene3D" id="2.40.30.30">
    <property type="entry name" value="Riboflavin kinase-like"/>
    <property type="match status" value="1"/>
</dbReference>
<dbReference type="GO" id="GO:0008531">
    <property type="term" value="F:riboflavin kinase activity"/>
    <property type="evidence" value="ECO:0007669"/>
    <property type="project" value="UniProtKB-UniRule"/>
</dbReference>
<dbReference type="NCBIfam" id="TIGR00083">
    <property type="entry name" value="ribF"/>
    <property type="match status" value="1"/>
</dbReference>
<dbReference type="InterPro" id="IPR015865">
    <property type="entry name" value="Riboflavin_kinase_bac/euk"/>
</dbReference>
<dbReference type="GO" id="GO:0003919">
    <property type="term" value="F:FMN adenylyltransferase activity"/>
    <property type="evidence" value="ECO:0007669"/>
    <property type="project" value="UniProtKB-UniRule"/>
</dbReference>
<evidence type="ECO:0000256" key="1">
    <source>
        <dbReference type="ARBA" id="ARBA00002121"/>
    </source>
</evidence>
<dbReference type="SMART" id="SM00904">
    <property type="entry name" value="Flavokinase"/>
    <property type="match status" value="1"/>
</dbReference>
<dbReference type="GO" id="GO:0009398">
    <property type="term" value="P:FMN biosynthetic process"/>
    <property type="evidence" value="ECO:0007669"/>
    <property type="project" value="UniProtKB-UniRule"/>
</dbReference>
<comment type="pathway">
    <text evidence="2 15">Cofactor biosynthesis; FAD biosynthesis; FAD from FMN: step 1/1.</text>
</comment>
<dbReference type="SUPFAM" id="SSF82114">
    <property type="entry name" value="Riboflavin kinase-like"/>
    <property type="match status" value="1"/>
</dbReference>
<comment type="similarity">
    <text evidence="15">Belongs to the ribF family.</text>
</comment>
<organism evidence="17 18">
    <name type="scientific">Nitrolancea hollandica Lb</name>
    <dbReference type="NCBI Taxonomy" id="1129897"/>
    <lineage>
        <taxon>Bacteria</taxon>
        <taxon>Pseudomonadati</taxon>
        <taxon>Thermomicrobiota</taxon>
        <taxon>Thermomicrobia</taxon>
        <taxon>Sphaerobacterales</taxon>
        <taxon>Sphaerobacterineae</taxon>
        <taxon>Sphaerobacteraceae</taxon>
        <taxon>Nitrolancea</taxon>
    </lineage>
</organism>
<dbReference type="NCBIfam" id="NF004160">
    <property type="entry name" value="PRK05627.1-3"/>
    <property type="match status" value="1"/>
</dbReference>
<protein>
    <recommendedName>
        <fullName evidence="15">Riboflavin biosynthesis protein</fullName>
    </recommendedName>
    <domain>
        <recommendedName>
            <fullName evidence="15">Riboflavin kinase</fullName>
            <ecNumber evidence="15">2.7.1.26</ecNumber>
        </recommendedName>
        <alternativeName>
            <fullName evidence="15">Flavokinase</fullName>
        </alternativeName>
    </domain>
    <domain>
        <recommendedName>
            <fullName evidence="15">FMN adenylyltransferase</fullName>
            <ecNumber evidence="15">2.7.7.2</ecNumber>
        </recommendedName>
        <alternativeName>
            <fullName evidence="15">FAD pyrophosphorylase</fullName>
        </alternativeName>
        <alternativeName>
            <fullName evidence="15">FAD synthase</fullName>
        </alternativeName>
    </domain>
</protein>
<dbReference type="UniPathway" id="UPA00277">
    <property type="reaction ID" value="UER00407"/>
</dbReference>
<proteinExistence type="inferred from homology"/>
<dbReference type="InterPro" id="IPR023465">
    <property type="entry name" value="Riboflavin_kinase_dom_sf"/>
</dbReference>
<dbReference type="FunFam" id="3.40.50.620:FF:000021">
    <property type="entry name" value="Riboflavin biosynthesis protein"/>
    <property type="match status" value="1"/>
</dbReference>
<comment type="caution">
    <text evidence="17">The sequence shown here is derived from an EMBL/GenBank/DDBJ whole genome shotgun (WGS) entry which is preliminary data.</text>
</comment>
<comment type="catalytic activity">
    <reaction evidence="13 15">
        <text>riboflavin + ATP = FMN + ADP + H(+)</text>
        <dbReference type="Rhea" id="RHEA:14357"/>
        <dbReference type="ChEBI" id="CHEBI:15378"/>
        <dbReference type="ChEBI" id="CHEBI:30616"/>
        <dbReference type="ChEBI" id="CHEBI:57986"/>
        <dbReference type="ChEBI" id="CHEBI:58210"/>
        <dbReference type="ChEBI" id="CHEBI:456216"/>
        <dbReference type="EC" id="2.7.1.26"/>
    </reaction>
</comment>
<dbReference type="Pfam" id="PF06574">
    <property type="entry name" value="FAD_syn"/>
    <property type="match status" value="1"/>
</dbReference>
<dbReference type="InterPro" id="IPR023468">
    <property type="entry name" value="Riboflavin_kinase"/>
</dbReference>
<comment type="pathway">
    <text evidence="3 15">Cofactor biosynthesis; FMN biosynthesis; FMN from riboflavin (ATP route): step 1/1.</text>
</comment>
<keyword evidence="8 15" id="KW-0547">Nucleotide-binding</keyword>
<feature type="domain" description="Riboflavin kinase" evidence="16">
    <location>
        <begin position="182"/>
        <end position="308"/>
    </location>
</feature>
<comment type="function">
    <text evidence="1">Catalyzes the phosphorylation of riboflavin to FMN followed by the adenylation of FMN to FAD.</text>
</comment>
<sequence length="334" mass="36261">MTARVISTLDEVPGDRHVVTIGNFDGVHRGHQYLLGRVAERARADGVQSLVITFDPLPVEVLRPERAPKRLSTTADRLALISAQGIDTIVALPFDRAFSRQEPSEFVDRLVAATKPIEIVVGPDFAFGRDRAGNAALLRELGPRYGFTVPALDQIDLGGEVISSTRIRRLIAEGDVAGAALLLGRPYHLAGTVEHGAKRGHDLGYPTANLAPPEHLVIPADGIYAAGVSIDGRPEILPAMVYIGSRPTYGEVERVIEVNILDYDGDLYGHHLDVFFARRVREDQRFESVGAMVDQIALDEVETRSVLAGLPARWPFGAASAAIETGKGVEKRDR</sequence>
<accession>I4EEE8</accession>
<evidence type="ECO:0000256" key="11">
    <source>
        <dbReference type="ARBA" id="ARBA00022840"/>
    </source>
</evidence>
<keyword evidence="6 15" id="KW-0808">Transferase</keyword>
<evidence type="ECO:0000256" key="2">
    <source>
        <dbReference type="ARBA" id="ARBA00004726"/>
    </source>
</evidence>
<evidence type="ECO:0000313" key="17">
    <source>
        <dbReference type="EMBL" id="CCF83060.1"/>
    </source>
</evidence>
<gene>
    <name evidence="17" type="primary">ribF</name>
    <name evidence="17" type="ORF">NITHO_1800006</name>
</gene>
<dbReference type="AlphaFoldDB" id="I4EEE8"/>
<evidence type="ECO:0000256" key="6">
    <source>
        <dbReference type="ARBA" id="ARBA00022679"/>
    </source>
</evidence>
<keyword evidence="9 15" id="KW-0418">Kinase</keyword>
<keyword evidence="11 15" id="KW-0067">ATP-binding</keyword>
<evidence type="ECO:0000256" key="3">
    <source>
        <dbReference type="ARBA" id="ARBA00005201"/>
    </source>
</evidence>
<evidence type="ECO:0000313" key="18">
    <source>
        <dbReference type="Proteomes" id="UP000004221"/>
    </source>
</evidence>
<dbReference type="Gene3D" id="3.40.50.620">
    <property type="entry name" value="HUPs"/>
    <property type="match status" value="1"/>
</dbReference>
<dbReference type="UniPathway" id="UPA00276">
    <property type="reaction ID" value="UER00406"/>
</dbReference>
<dbReference type="EMBL" id="CAGS01000091">
    <property type="protein sequence ID" value="CCF83060.1"/>
    <property type="molecule type" value="Genomic_DNA"/>
</dbReference>
<evidence type="ECO:0000256" key="12">
    <source>
        <dbReference type="ARBA" id="ARBA00023268"/>
    </source>
</evidence>
<dbReference type="EC" id="2.7.1.26" evidence="15"/>
<evidence type="ECO:0000256" key="13">
    <source>
        <dbReference type="ARBA" id="ARBA00047880"/>
    </source>
</evidence>
<evidence type="ECO:0000256" key="10">
    <source>
        <dbReference type="ARBA" id="ARBA00022827"/>
    </source>
</evidence>
<keyword evidence="4 15" id="KW-0285">Flavoprotein</keyword>
<dbReference type="Pfam" id="PF01687">
    <property type="entry name" value="Flavokinase"/>
    <property type="match status" value="1"/>
</dbReference>
<dbReference type="SUPFAM" id="SSF52374">
    <property type="entry name" value="Nucleotidylyl transferase"/>
    <property type="match status" value="1"/>
</dbReference>